<organism evidence="3 4">
    <name type="scientific">Handroanthus impetiginosus</name>
    <dbReference type="NCBI Taxonomy" id="429701"/>
    <lineage>
        <taxon>Eukaryota</taxon>
        <taxon>Viridiplantae</taxon>
        <taxon>Streptophyta</taxon>
        <taxon>Embryophyta</taxon>
        <taxon>Tracheophyta</taxon>
        <taxon>Spermatophyta</taxon>
        <taxon>Magnoliopsida</taxon>
        <taxon>eudicotyledons</taxon>
        <taxon>Gunneridae</taxon>
        <taxon>Pentapetalae</taxon>
        <taxon>asterids</taxon>
        <taxon>lamiids</taxon>
        <taxon>Lamiales</taxon>
        <taxon>Bignoniaceae</taxon>
        <taxon>Crescentiina</taxon>
        <taxon>Tabebuia alliance</taxon>
        <taxon>Handroanthus</taxon>
    </lineage>
</organism>
<sequence length="366" mass="40800">MSSLSSSFRPIPVLFLLHFLLFSHIAETRNLAKQRPVNNSVSALFVFGDSTVDSGNNNYIDTLSKGNFAPYGKDFPNHVPTGRFTNGRLATDFVASYIGIKDLIPPYLDPTLSLDDLKTGVCFASAGTGFDPLTAQMNGVIPMQKQMKYFEEYKSRMEGYIGKDKTKTLIENAALLISAGTNDFIVNYYGPPIRRKTYTISRYQQYVLELGQQFVQGLVEMGARKIAFVGLPPMGCVPSVITLNSDNAFTHRGCIEELSSVARDYNRLLQNKLTAMQSRDAGFVYIDIYKPLDDMIKKPQHYGFDNVNCGCCASGMIEISILCNPYSAVCSDDSKYVFWDAVHPTEAAYYNVFLSVRPVIDRLLKA</sequence>
<dbReference type="InterPro" id="IPR050592">
    <property type="entry name" value="GDSL_lipolytic_enzyme"/>
</dbReference>
<dbReference type="OrthoDB" id="1600564at2759"/>
<dbReference type="GO" id="GO:0004806">
    <property type="term" value="F:triacylglycerol lipase activity"/>
    <property type="evidence" value="ECO:0007669"/>
    <property type="project" value="UniProtKB-EC"/>
</dbReference>
<dbReference type="PANTHER" id="PTHR45642:SF107">
    <property type="entry name" value="SGNH HYDROLASE-TYPE ESTERASE SUPERFAMILY PROTEIN-RELATED"/>
    <property type="match status" value="1"/>
</dbReference>
<comment type="caution">
    <text evidence="3">The sequence shown here is derived from an EMBL/GenBank/DDBJ whole genome shotgun (WGS) entry which is preliminary data.</text>
</comment>
<gene>
    <name evidence="3" type="ORF">CDL12_16984</name>
</gene>
<evidence type="ECO:0000256" key="1">
    <source>
        <dbReference type="ARBA" id="ARBA00008668"/>
    </source>
</evidence>
<reference evidence="4" key="1">
    <citation type="journal article" date="2018" name="Gigascience">
        <title>Genome assembly of the Pink Ipe (Handroanthus impetiginosus, Bignoniaceae), a highly valued, ecologically keystone Neotropical timber forest tree.</title>
        <authorList>
            <person name="Silva-Junior O.B."/>
            <person name="Grattapaglia D."/>
            <person name="Novaes E."/>
            <person name="Collevatti R.G."/>
        </authorList>
    </citation>
    <scope>NUCLEOTIDE SEQUENCE [LARGE SCALE GENOMIC DNA]</scope>
    <source>
        <strain evidence="4">cv. UFG-1</strain>
    </source>
</reference>
<evidence type="ECO:0000313" key="4">
    <source>
        <dbReference type="Proteomes" id="UP000231279"/>
    </source>
</evidence>
<comment type="similarity">
    <text evidence="1">Belongs to the 'GDSL' lipolytic enzyme family.</text>
</comment>
<accession>A0A2G9GYR7</accession>
<dbReference type="InterPro" id="IPR035669">
    <property type="entry name" value="SGNH_plant_lipase-like"/>
</dbReference>
<dbReference type="InterPro" id="IPR036514">
    <property type="entry name" value="SGNH_hydro_sf"/>
</dbReference>
<dbReference type="FunFam" id="3.40.50.1110:FF:000003">
    <property type="entry name" value="GDSL esterase/lipase APG"/>
    <property type="match status" value="1"/>
</dbReference>
<dbReference type="EC" id="3.1.1.3" evidence="3"/>
<dbReference type="AlphaFoldDB" id="A0A2G9GYR7"/>
<keyword evidence="4" id="KW-1185">Reference proteome</keyword>
<evidence type="ECO:0000256" key="2">
    <source>
        <dbReference type="SAM" id="SignalP"/>
    </source>
</evidence>
<keyword evidence="2" id="KW-0732">Signal</keyword>
<dbReference type="STRING" id="429701.A0A2G9GYR7"/>
<dbReference type="EMBL" id="NKXS01003227">
    <property type="protein sequence ID" value="PIN10421.1"/>
    <property type="molecule type" value="Genomic_DNA"/>
</dbReference>
<feature type="signal peptide" evidence="2">
    <location>
        <begin position="1"/>
        <end position="28"/>
    </location>
</feature>
<dbReference type="CDD" id="cd01837">
    <property type="entry name" value="SGNH_plant_lipase_like"/>
    <property type="match status" value="1"/>
</dbReference>
<dbReference type="SUPFAM" id="SSF52266">
    <property type="entry name" value="SGNH hydrolase"/>
    <property type="match status" value="1"/>
</dbReference>
<keyword evidence="3" id="KW-0378">Hydrolase</keyword>
<name>A0A2G9GYR7_9LAMI</name>
<dbReference type="Proteomes" id="UP000231279">
    <property type="component" value="Unassembled WGS sequence"/>
</dbReference>
<feature type="chain" id="PRO_5013755508" evidence="2">
    <location>
        <begin position="29"/>
        <end position="366"/>
    </location>
</feature>
<protein>
    <submittedName>
        <fullName evidence="3">Triacylglycerol lipase</fullName>
        <ecNumber evidence="3">3.1.1.3</ecNumber>
    </submittedName>
</protein>
<dbReference type="Gene3D" id="3.40.50.1110">
    <property type="entry name" value="SGNH hydrolase"/>
    <property type="match status" value="1"/>
</dbReference>
<evidence type="ECO:0000313" key="3">
    <source>
        <dbReference type="EMBL" id="PIN10421.1"/>
    </source>
</evidence>
<dbReference type="InterPro" id="IPR001087">
    <property type="entry name" value="GDSL"/>
</dbReference>
<dbReference type="PANTHER" id="PTHR45642">
    <property type="entry name" value="GDSL ESTERASE/LIPASE EXL3"/>
    <property type="match status" value="1"/>
</dbReference>
<dbReference type="Pfam" id="PF00657">
    <property type="entry name" value="Lipase_GDSL"/>
    <property type="match status" value="1"/>
</dbReference>
<proteinExistence type="inferred from homology"/>